<name>A0A243REG7_9ACTN</name>
<sequence>MSIEDSQTAKRLVPNNVLISKRKAKGWSRLRAARELERAGLHRGLSVPDPDAIEKAVYRHETGRAICRDQLYIELYCLVYDATPHELFGDVEPTTPAADTFGVRSHKFVCAYIGADQAAALAERGIVAQAEPQSGLECHVSAAVPADGECRLYVWPFGVAILHLCEDIKFTNIANLAMWRRRSYLQNLDWASGYLSGLSGKTVEATYVLSLYWLHSPMWSGTELDTATRIISTPRVLLERDSEESESSLGHAELVERALFAEGFNHSEIIPFGIKGISIGYASWSGVVYCPLAPRRALAEDELVSTELATQAVWAYCQHINGQIEQGKDPEAPEPYGWRFLRGVRSRLTNARPQETGQHRSMRAAILDTSGLIDHLTQAVDILRETSER</sequence>
<accession>A0A243REG7</accession>
<dbReference type="EMBL" id="NGFP01000148">
    <property type="protein sequence ID" value="OUC93108.1"/>
    <property type="molecule type" value="Genomic_DNA"/>
</dbReference>
<keyword evidence="2" id="KW-1185">Reference proteome</keyword>
<organism evidence="1 2">
    <name type="scientific">Streptosporangium minutum</name>
    <dbReference type="NCBI Taxonomy" id="569862"/>
    <lineage>
        <taxon>Bacteria</taxon>
        <taxon>Bacillati</taxon>
        <taxon>Actinomycetota</taxon>
        <taxon>Actinomycetes</taxon>
        <taxon>Streptosporangiales</taxon>
        <taxon>Streptosporangiaceae</taxon>
        <taxon>Streptosporangium</taxon>
    </lineage>
</organism>
<evidence type="ECO:0000313" key="2">
    <source>
        <dbReference type="Proteomes" id="UP000194761"/>
    </source>
</evidence>
<reference evidence="1 2" key="1">
    <citation type="submission" date="2017-05" db="EMBL/GenBank/DDBJ databases">
        <title>Biotechnological potential of actinobacteria isolated from South African environments.</title>
        <authorList>
            <person name="Le Roes-Hill M."/>
            <person name="Prins A."/>
            <person name="Durrell K.A."/>
        </authorList>
    </citation>
    <scope>NUCLEOTIDE SEQUENCE [LARGE SCALE GENOMIC DNA]</scope>
    <source>
        <strain evidence="1">M26</strain>
    </source>
</reference>
<comment type="caution">
    <text evidence="1">The sequence shown here is derived from an EMBL/GenBank/DDBJ whole genome shotgun (WGS) entry which is preliminary data.</text>
</comment>
<protein>
    <submittedName>
        <fullName evidence="1">Uncharacterized protein</fullName>
    </submittedName>
</protein>
<dbReference type="Proteomes" id="UP000194761">
    <property type="component" value="Unassembled WGS sequence"/>
</dbReference>
<proteinExistence type="predicted"/>
<dbReference type="RefSeq" id="WP_086576436.1">
    <property type="nucleotide sequence ID" value="NZ_NGFP01000148.1"/>
</dbReference>
<dbReference type="AlphaFoldDB" id="A0A243REG7"/>
<evidence type="ECO:0000313" key="1">
    <source>
        <dbReference type="EMBL" id="OUC93108.1"/>
    </source>
</evidence>
<gene>
    <name evidence="1" type="ORF">CA984_27455</name>
</gene>